<name>A0A7D4BAR1_9BACT</name>
<evidence type="ECO:0000313" key="2">
    <source>
        <dbReference type="EMBL" id="QKG79600.1"/>
    </source>
</evidence>
<dbReference type="Pfam" id="PF05893">
    <property type="entry name" value="LuxC"/>
    <property type="match status" value="1"/>
</dbReference>
<dbReference type="EMBL" id="CP041345">
    <property type="protein sequence ID" value="QKG79600.1"/>
    <property type="molecule type" value="Genomic_DNA"/>
</dbReference>
<dbReference type="AlphaFoldDB" id="A0A7D4BAR1"/>
<dbReference type="RefSeq" id="WP_173073494.1">
    <property type="nucleotide sequence ID" value="NZ_CP041345.1"/>
</dbReference>
<dbReference type="Proteomes" id="UP000500961">
    <property type="component" value="Chromosome"/>
</dbReference>
<reference evidence="2 3" key="1">
    <citation type="submission" date="2019-07" db="EMBL/GenBank/DDBJ databases">
        <title>Thalassofilum flectens gen. nov., sp. nov., a novel moderate thermophilic anaerobe from a shallow sea hot spring in Kunashir Island (Russia), representing a new family in the order Bacteroidales, and proposal of Thalassofilacea fam. nov.</title>
        <authorList>
            <person name="Kochetkova T.V."/>
            <person name="Podosokorskaya O.A."/>
            <person name="Novikov A."/>
            <person name="Elcheninov A.G."/>
            <person name="Toshchakov S.V."/>
            <person name="Kublanov I.V."/>
        </authorList>
    </citation>
    <scope>NUCLEOTIDE SEQUENCE [LARGE SCALE GENOMIC DNA]</scope>
    <source>
        <strain evidence="2 3">38-H</strain>
    </source>
</reference>
<dbReference type="KEGG" id="ttz:FHG85_04765"/>
<gene>
    <name evidence="2" type="ORF">FHG85_04765</name>
</gene>
<dbReference type="GO" id="GO:0008218">
    <property type="term" value="P:bioluminescence"/>
    <property type="evidence" value="ECO:0007669"/>
    <property type="project" value="InterPro"/>
</dbReference>
<proteinExistence type="predicted"/>
<evidence type="ECO:0000313" key="3">
    <source>
        <dbReference type="Proteomes" id="UP000500961"/>
    </source>
</evidence>
<dbReference type="InterPro" id="IPR008670">
    <property type="entry name" value="CoA_reduct_LuxC"/>
</dbReference>
<accession>A0A7D4BAR1</accession>
<sequence length="347" mass="39411">MNIEKRINAFVNLGLKISESVTNASSLLGHSVYNAQFINPWFTPSNIINAANAITQKWLKRDAMEEWVKKYPIQYFNPKKVHEVGVIMAGNIPLVGFHDFLCVLITGNRINIKLSSKDGGLTESIAKMLLEVEPEFKDFIKISEGTLKDFDAVIATGSDSSAKYFDYYFRNYPSLIRGHRNSVAVLSGNESDEELTMLSDDIFSYFGLGCRNVSKLLVPVGYNFERLINSMEKWTNLINHYRYANNYEYNRTILIMNQEQHLDTGFSLLVPNDNIDAHVSVLNYQEYNSIDAVTDYLALNDSKIQCVVSNIPINHLRLVTFGEAQRPLLTDYSDGIDTIEFLGKLNQ</sequence>
<protein>
    <submittedName>
        <fullName evidence="2">Acyl-CoA reductase</fullName>
    </submittedName>
</protein>
<dbReference type="GO" id="GO:0003995">
    <property type="term" value="F:acyl-CoA dehydrogenase activity"/>
    <property type="evidence" value="ECO:0007669"/>
    <property type="project" value="InterPro"/>
</dbReference>
<evidence type="ECO:0000256" key="1">
    <source>
        <dbReference type="ARBA" id="ARBA00022857"/>
    </source>
</evidence>
<keyword evidence="1" id="KW-0521">NADP</keyword>
<organism evidence="2 3">
    <name type="scientific">Tenuifilum thalassicum</name>
    <dbReference type="NCBI Taxonomy" id="2590900"/>
    <lineage>
        <taxon>Bacteria</taxon>
        <taxon>Pseudomonadati</taxon>
        <taxon>Bacteroidota</taxon>
        <taxon>Bacteroidia</taxon>
        <taxon>Bacteroidales</taxon>
        <taxon>Tenuifilaceae</taxon>
        <taxon>Tenuifilum</taxon>
    </lineage>
</organism>
<keyword evidence="3" id="KW-1185">Reference proteome</keyword>